<dbReference type="Pfam" id="PF00149">
    <property type="entry name" value="Metallophos"/>
    <property type="match status" value="1"/>
</dbReference>
<dbReference type="InterPro" id="IPR004843">
    <property type="entry name" value="Calcineurin-like_PHP"/>
</dbReference>
<evidence type="ECO:0000313" key="4">
    <source>
        <dbReference type="EMBL" id="VAX03540.1"/>
    </source>
</evidence>
<evidence type="ECO:0000259" key="3">
    <source>
        <dbReference type="Pfam" id="PF00149"/>
    </source>
</evidence>
<dbReference type="PANTHER" id="PTHR31302">
    <property type="entry name" value="TRANSMEMBRANE PROTEIN WITH METALLOPHOSPHOESTERASE DOMAIN-RELATED"/>
    <property type="match status" value="1"/>
</dbReference>
<evidence type="ECO:0000256" key="1">
    <source>
        <dbReference type="ARBA" id="ARBA00022723"/>
    </source>
</evidence>
<keyword evidence="1" id="KW-0479">Metal-binding</keyword>
<name>A0A3B1AZT4_9ZZZZ</name>
<protein>
    <submittedName>
        <fullName evidence="4">Predicted phosphohydrolase</fullName>
    </submittedName>
</protein>
<dbReference type="SUPFAM" id="SSF56300">
    <property type="entry name" value="Metallo-dependent phosphatases"/>
    <property type="match status" value="1"/>
</dbReference>
<dbReference type="GO" id="GO:0046872">
    <property type="term" value="F:metal ion binding"/>
    <property type="evidence" value="ECO:0007669"/>
    <property type="project" value="UniProtKB-KW"/>
</dbReference>
<gene>
    <name evidence="4" type="ORF">MNBD_GAMMA20-989</name>
</gene>
<accession>A0A3B1AZT4</accession>
<dbReference type="PANTHER" id="PTHR31302:SF31">
    <property type="entry name" value="PHOSPHODIESTERASE YAEI"/>
    <property type="match status" value="1"/>
</dbReference>
<dbReference type="InterPro" id="IPR051158">
    <property type="entry name" value="Metallophosphoesterase_sf"/>
</dbReference>
<reference evidence="4" key="1">
    <citation type="submission" date="2018-06" db="EMBL/GenBank/DDBJ databases">
        <authorList>
            <person name="Zhirakovskaya E."/>
        </authorList>
    </citation>
    <scope>NUCLEOTIDE SEQUENCE</scope>
</reference>
<dbReference type="AlphaFoldDB" id="A0A3B1AZT4"/>
<dbReference type="EMBL" id="UOFU01000332">
    <property type="protein sequence ID" value="VAX03540.1"/>
    <property type="molecule type" value="Genomic_DNA"/>
</dbReference>
<sequence>MPHLLNTMNATLEYPLAQAIGHSRACYHLENRSTRSHALIRKILRLSGFYRRGQRNIMDFKICRNILMLPRLPAAFDGLTLLHLSDLHLDAHTDFPAALATKLMGLEYDLCVLTGDYRFLAHGPIEPALDGLRRVREAIHGPIYGVLGNHDSSHMLPALAAMNIHILMNEAVALRRKDTVLWLAGIDDPYHHRTNNLRKASDPIPADATAILLAHSPEIYHHAAQAGFDALLCGHTHGGQICLPGGIPLTYNTTAPRHVCRGPWQHQQMQGYTSCGSGSSIVDARFNCRPEITLHRLQSNHAAARSL</sequence>
<evidence type="ECO:0000256" key="2">
    <source>
        <dbReference type="ARBA" id="ARBA00022801"/>
    </source>
</evidence>
<dbReference type="Gene3D" id="3.60.21.10">
    <property type="match status" value="1"/>
</dbReference>
<dbReference type="InterPro" id="IPR029052">
    <property type="entry name" value="Metallo-depent_PP-like"/>
</dbReference>
<keyword evidence="2 4" id="KW-0378">Hydrolase</keyword>
<organism evidence="4">
    <name type="scientific">hydrothermal vent metagenome</name>
    <dbReference type="NCBI Taxonomy" id="652676"/>
    <lineage>
        <taxon>unclassified sequences</taxon>
        <taxon>metagenomes</taxon>
        <taxon>ecological metagenomes</taxon>
    </lineage>
</organism>
<proteinExistence type="predicted"/>
<dbReference type="GO" id="GO:0009245">
    <property type="term" value="P:lipid A biosynthetic process"/>
    <property type="evidence" value="ECO:0007669"/>
    <property type="project" value="TreeGrafter"/>
</dbReference>
<dbReference type="GO" id="GO:0016020">
    <property type="term" value="C:membrane"/>
    <property type="evidence" value="ECO:0007669"/>
    <property type="project" value="GOC"/>
</dbReference>
<dbReference type="GO" id="GO:0008758">
    <property type="term" value="F:UDP-2,3-diacylglucosamine hydrolase activity"/>
    <property type="evidence" value="ECO:0007669"/>
    <property type="project" value="TreeGrafter"/>
</dbReference>
<feature type="domain" description="Calcineurin-like phosphoesterase" evidence="3">
    <location>
        <begin position="80"/>
        <end position="238"/>
    </location>
</feature>